<sequence>MISVRSPNLSSNSLDISDAILRFRAKQAFLAENPSAYEPNIKVVSSSLKSLDFKSRLLSDTTKLYPADGSSSFKPREPRPKSFVFESRPLSDTTKLYPVDGSIMDSLNPRSTPSRSDGKVSCGKPRPLSDTTKLYPVDGRESYQGIDNEESLSEENASRSLIMAKNGINQFLISDTDILPELGQNDPITISTMTAVVILDGMVDYVKAFPLLRITRPKDQNELDLIKTNNVHLLPANQRARVIYAKYKGNIRGIISRKITKSKKPNLTFANSITISLKLDITGLTSDKERPPKNTSIITNTDTDISETKDINLKLSSGKIQMCGAKSRKMAMTAAQHIVDNLIEVEILLRWIDKNMEHAKITAAWVLSVVQGGLFLDLNNPTVVGIKSKKLCQNEVPTIPENIYSPLAKYLIGLAWDFAEYNLFRQNLYWLLTVKHIIRPTESSNIYLRPSKVITAMVNFNYPLGFRVRRMALCKIIEKFRPGCRARYNNQYDSHVRIYYPCLSEEHPNQVKYSTLIVYSTGHVTQSGPNPEIGYRVHHAFMKLANQIRPQIDMTPLKYNPTQK</sequence>
<gene>
    <name evidence="2" type="ORF">LCPAC201_01530</name>
</gene>
<evidence type="ECO:0000313" key="2">
    <source>
        <dbReference type="EMBL" id="QBK90852.1"/>
    </source>
</evidence>
<feature type="region of interest" description="Disordered" evidence="1">
    <location>
        <begin position="66"/>
        <end position="138"/>
    </location>
</feature>
<protein>
    <submittedName>
        <fullName evidence="2">Uncharacterized protein</fullName>
    </submittedName>
</protein>
<name>A0A481Z627_9VIRU</name>
<dbReference type="EMBL" id="MK500500">
    <property type="protein sequence ID" value="QBK90852.1"/>
    <property type="molecule type" value="Genomic_DNA"/>
</dbReference>
<organism evidence="2">
    <name type="scientific">Pithovirus LCPAC201</name>
    <dbReference type="NCBI Taxonomy" id="2506591"/>
    <lineage>
        <taxon>Viruses</taxon>
        <taxon>Pithoviruses</taxon>
    </lineage>
</organism>
<reference evidence="2" key="1">
    <citation type="journal article" date="2019" name="MBio">
        <title>Virus Genomes from Deep Sea Sediments Expand the Ocean Megavirome and Support Independent Origins of Viral Gigantism.</title>
        <authorList>
            <person name="Backstrom D."/>
            <person name="Yutin N."/>
            <person name="Jorgensen S.L."/>
            <person name="Dharamshi J."/>
            <person name="Homa F."/>
            <person name="Zaremba-Niedwiedzka K."/>
            <person name="Spang A."/>
            <person name="Wolf Y.I."/>
            <person name="Koonin E.V."/>
            <person name="Ettema T.J."/>
        </authorList>
    </citation>
    <scope>NUCLEOTIDE SEQUENCE</scope>
</reference>
<proteinExistence type="predicted"/>
<accession>A0A481Z627</accession>
<evidence type="ECO:0000256" key="1">
    <source>
        <dbReference type="SAM" id="MobiDB-lite"/>
    </source>
</evidence>